<dbReference type="Gene3D" id="3.40.50.300">
    <property type="entry name" value="P-loop containing nucleotide triphosphate hydrolases"/>
    <property type="match status" value="1"/>
</dbReference>
<dbReference type="RefSeq" id="WP_169944388.1">
    <property type="nucleotide sequence ID" value="NZ_CP053015.1"/>
</dbReference>
<dbReference type="NCBIfam" id="TIGR00231">
    <property type="entry name" value="small_GTP"/>
    <property type="match status" value="1"/>
</dbReference>
<dbReference type="CDD" id="cd04164">
    <property type="entry name" value="trmE"/>
    <property type="match status" value="1"/>
</dbReference>
<comment type="cofactor">
    <cofactor evidence="7">
        <name>K(+)</name>
        <dbReference type="ChEBI" id="CHEBI:29103"/>
    </cofactor>
    <text evidence="7">Binds 1 potassium ion per subunit.</text>
</comment>
<dbReference type="PANTHER" id="PTHR42714:SF2">
    <property type="entry name" value="TRNA MODIFICATION GTPASE GTPBP3, MITOCHONDRIAL"/>
    <property type="match status" value="1"/>
</dbReference>
<feature type="domain" description="TrmE-type G" evidence="8">
    <location>
        <begin position="218"/>
        <end position="364"/>
    </location>
</feature>
<evidence type="ECO:0000256" key="6">
    <source>
        <dbReference type="ARBA" id="ARBA00023134"/>
    </source>
</evidence>
<dbReference type="EC" id="3.6.-.-" evidence="7"/>
<evidence type="ECO:0000256" key="3">
    <source>
        <dbReference type="ARBA" id="ARBA00022741"/>
    </source>
</evidence>
<dbReference type="InterPro" id="IPR025867">
    <property type="entry name" value="MnmE_helical"/>
</dbReference>
<comment type="subcellular location">
    <subcellularLocation>
        <location evidence="7">Cytoplasm</location>
    </subcellularLocation>
</comment>
<evidence type="ECO:0000256" key="1">
    <source>
        <dbReference type="ARBA" id="ARBA00011043"/>
    </source>
</evidence>
<dbReference type="PRINTS" id="PR00326">
    <property type="entry name" value="GTP1OBG"/>
</dbReference>
<dbReference type="InterPro" id="IPR005225">
    <property type="entry name" value="Small_GTP-bd"/>
</dbReference>
<gene>
    <name evidence="7 9" type="primary">mnmE</name>
    <name evidence="7" type="synonym">trmE</name>
    <name evidence="9" type="ORF">GV829_04830</name>
</gene>
<keyword evidence="7" id="KW-0963">Cytoplasm</keyword>
<evidence type="ECO:0000256" key="7">
    <source>
        <dbReference type="HAMAP-Rule" id="MF_00379"/>
    </source>
</evidence>
<dbReference type="PROSITE" id="PS51709">
    <property type="entry name" value="G_TRME"/>
    <property type="match status" value="1"/>
</dbReference>
<dbReference type="SUPFAM" id="SSF52540">
    <property type="entry name" value="P-loop containing nucleoside triphosphate hydrolases"/>
    <property type="match status" value="1"/>
</dbReference>
<evidence type="ECO:0000256" key="5">
    <source>
        <dbReference type="ARBA" id="ARBA00022958"/>
    </source>
</evidence>
<feature type="binding site" evidence="7">
    <location>
        <begin position="345"/>
        <end position="347"/>
    </location>
    <ligand>
        <name>GTP</name>
        <dbReference type="ChEBI" id="CHEBI:37565"/>
    </ligand>
</feature>
<dbReference type="GO" id="GO:0030488">
    <property type="term" value="P:tRNA methylation"/>
    <property type="evidence" value="ECO:0007669"/>
    <property type="project" value="TreeGrafter"/>
</dbReference>
<dbReference type="Pfam" id="PF12631">
    <property type="entry name" value="MnmE_helical"/>
    <property type="match status" value="1"/>
</dbReference>
<dbReference type="Proteomes" id="UP000503018">
    <property type="component" value="Chromosome"/>
</dbReference>
<feature type="binding site" evidence="7">
    <location>
        <position position="120"/>
    </location>
    <ligand>
        <name>(6S)-5-formyl-5,6,7,8-tetrahydrofolate</name>
        <dbReference type="ChEBI" id="CHEBI:57457"/>
    </ligand>
</feature>
<feature type="binding site" evidence="7">
    <location>
        <begin position="228"/>
        <end position="233"/>
    </location>
    <ligand>
        <name>GTP</name>
        <dbReference type="ChEBI" id="CHEBI:37565"/>
    </ligand>
</feature>
<evidence type="ECO:0000256" key="4">
    <source>
        <dbReference type="ARBA" id="ARBA00022801"/>
    </source>
</evidence>
<comment type="similarity">
    <text evidence="1 7">Belongs to the TRAFAC class TrmE-Era-EngA-EngB-Septin-like GTPase superfamily. TrmE GTPase family.</text>
</comment>
<keyword evidence="6 7" id="KW-0342">GTP-binding</keyword>
<evidence type="ECO:0000256" key="2">
    <source>
        <dbReference type="ARBA" id="ARBA00022694"/>
    </source>
</evidence>
<dbReference type="FunFam" id="3.30.1360.120:FF:000007">
    <property type="entry name" value="tRNA modification GTPase GTPBP3, mitochondrial"/>
    <property type="match status" value="1"/>
</dbReference>
<dbReference type="GO" id="GO:0005525">
    <property type="term" value="F:GTP binding"/>
    <property type="evidence" value="ECO:0007669"/>
    <property type="project" value="UniProtKB-UniRule"/>
</dbReference>
<dbReference type="SUPFAM" id="SSF116878">
    <property type="entry name" value="TrmE connector domain"/>
    <property type="match status" value="1"/>
</dbReference>
<organism evidence="9 10">
    <name type="scientific">Sphingomonas lacunae</name>
    <dbReference type="NCBI Taxonomy" id="2698828"/>
    <lineage>
        <taxon>Bacteria</taxon>
        <taxon>Pseudomonadati</taxon>
        <taxon>Pseudomonadota</taxon>
        <taxon>Alphaproteobacteria</taxon>
        <taxon>Sphingomonadales</taxon>
        <taxon>Sphingomonadaceae</taxon>
        <taxon>Sphingomonas</taxon>
    </lineage>
</organism>
<dbReference type="InterPro" id="IPR018948">
    <property type="entry name" value="GTP-bd_TrmE_N"/>
</dbReference>
<dbReference type="InterPro" id="IPR004520">
    <property type="entry name" value="GTPase_MnmE"/>
</dbReference>
<keyword evidence="2 7" id="KW-0819">tRNA processing</keyword>
<feature type="binding site" evidence="7">
    <location>
        <position position="253"/>
    </location>
    <ligand>
        <name>Mg(2+)</name>
        <dbReference type="ChEBI" id="CHEBI:18420"/>
    </ligand>
</feature>
<keyword evidence="3 7" id="KW-0547">Nucleotide-binding</keyword>
<dbReference type="Pfam" id="PF01926">
    <property type="entry name" value="MMR_HSR1"/>
    <property type="match status" value="1"/>
</dbReference>
<dbReference type="HAMAP" id="MF_00379">
    <property type="entry name" value="GTPase_MnmE"/>
    <property type="match status" value="1"/>
</dbReference>
<sequence>MTNDTIFALSSGLPPAAIAVIRISGPGAGEALRALAGRLPAARRASLTTLRHPLDGQLLDRALMLWFPGPATATGEDLAELHLHGGRAIVRAVESALGLVQHLRPAQPGEFTRRALANGVIDLAEAEGLGDLLTAETEGQRRAAIAVAGGALSRAVAGWQEQLLMLSARVEALLDFADEDDVGADAVDIAGLQSGIAALHAEWMGWLARPRAERLHDGIRVAIAGPPNAGKSTLINALAGRDAAIVSPMAGTTRDIIEVPLALSGMPFRIADTAGLHEGTGDLVEAEGMARARAWIDCADLLLWLGNPAEAPTHPGLCRVAAQADRAEAIADWADRSCAADVIVSARTGQGLDALHQWLVESARTLLPGDGEVAINQRQAAALADAAAALATTPPDLLLIAENLRAARVAIDRITGRAGTEAMLDALFGRFCIGK</sequence>
<dbReference type="EMBL" id="CP053015">
    <property type="protein sequence ID" value="QJQ31857.1"/>
    <property type="molecule type" value="Genomic_DNA"/>
</dbReference>
<dbReference type="InterPro" id="IPR027368">
    <property type="entry name" value="MnmE_dom2"/>
</dbReference>
<evidence type="ECO:0000313" key="9">
    <source>
        <dbReference type="EMBL" id="QJQ31857.1"/>
    </source>
</evidence>
<dbReference type="Pfam" id="PF10396">
    <property type="entry name" value="TrmE_N"/>
    <property type="match status" value="1"/>
</dbReference>
<dbReference type="GO" id="GO:0003924">
    <property type="term" value="F:GTPase activity"/>
    <property type="evidence" value="ECO:0007669"/>
    <property type="project" value="UniProtKB-UniRule"/>
</dbReference>
<feature type="binding site" evidence="7">
    <location>
        <position position="435"/>
    </location>
    <ligand>
        <name>(6S)-5-formyl-5,6,7,8-tetrahydrofolate</name>
        <dbReference type="ChEBI" id="CHEBI:57457"/>
    </ligand>
</feature>
<keyword evidence="10" id="KW-1185">Reference proteome</keyword>
<dbReference type="Gene3D" id="3.30.1360.120">
    <property type="entry name" value="Probable tRNA modification gtpase trme, domain 1"/>
    <property type="match status" value="1"/>
</dbReference>
<feature type="binding site" evidence="7">
    <location>
        <begin position="247"/>
        <end position="253"/>
    </location>
    <ligand>
        <name>GTP</name>
        <dbReference type="ChEBI" id="CHEBI:37565"/>
    </ligand>
</feature>
<dbReference type="PANTHER" id="PTHR42714">
    <property type="entry name" value="TRNA MODIFICATION GTPASE GTPBP3"/>
    <property type="match status" value="1"/>
</dbReference>
<dbReference type="GO" id="GO:0005737">
    <property type="term" value="C:cytoplasm"/>
    <property type="evidence" value="ECO:0007669"/>
    <property type="project" value="UniProtKB-SubCell"/>
</dbReference>
<dbReference type="KEGG" id="slan:GV829_04830"/>
<evidence type="ECO:0000259" key="8">
    <source>
        <dbReference type="PROSITE" id="PS51709"/>
    </source>
</evidence>
<comment type="caution">
    <text evidence="7">Lacks conserved residue(s) required for the propagation of feature annotation.</text>
</comment>
<name>A0A6M4AS28_9SPHN</name>
<keyword evidence="4 7" id="KW-0378">Hydrolase</keyword>
<dbReference type="CDD" id="cd14858">
    <property type="entry name" value="TrmE_N"/>
    <property type="match status" value="1"/>
</dbReference>
<dbReference type="InterPro" id="IPR006073">
    <property type="entry name" value="GTP-bd"/>
</dbReference>
<dbReference type="InterPro" id="IPR027266">
    <property type="entry name" value="TrmE/GcvT-like"/>
</dbReference>
<reference evidence="9 10" key="1">
    <citation type="submission" date="2020-01" db="EMBL/GenBank/DDBJ databases">
        <title>Sphingomonas sp. strain CSW-10.</title>
        <authorList>
            <person name="Chen W.-M."/>
        </authorList>
    </citation>
    <scope>NUCLEOTIDE SEQUENCE [LARGE SCALE GENOMIC DNA]</scope>
    <source>
        <strain evidence="9 10">CSW-10</strain>
    </source>
</reference>
<comment type="subunit">
    <text evidence="7">Homodimer. Heterotetramer of two MnmE and two MnmG subunits.</text>
</comment>
<dbReference type="InterPro" id="IPR031168">
    <property type="entry name" value="G_TrmE"/>
</dbReference>
<dbReference type="InterPro" id="IPR027417">
    <property type="entry name" value="P-loop_NTPase"/>
</dbReference>
<feature type="binding site" evidence="7">
    <location>
        <begin position="272"/>
        <end position="275"/>
    </location>
    <ligand>
        <name>GTP</name>
        <dbReference type="ChEBI" id="CHEBI:37565"/>
    </ligand>
</feature>
<dbReference type="GO" id="GO:0046872">
    <property type="term" value="F:metal ion binding"/>
    <property type="evidence" value="ECO:0007669"/>
    <property type="project" value="UniProtKB-KW"/>
</dbReference>
<dbReference type="AlphaFoldDB" id="A0A6M4AS28"/>
<evidence type="ECO:0000313" key="10">
    <source>
        <dbReference type="Proteomes" id="UP000503018"/>
    </source>
</evidence>
<proteinExistence type="inferred from homology"/>
<dbReference type="NCBIfam" id="NF003661">
    <property type="entry name" value="PRK05291.1-3"/>
    <property type="match status" value="1"/>
</dbReference>
<keyword evidence="7" id="KW-0460">Magnesium</keyword>
<keyword evidence="7" id="KW-0479">Metal-binding</keyword>
<accession>A0A6M4AS28</accession>
<feature type="binding site" evidence="7">
    <location>
        <position position="232"/>
    </location>
    <ligand>
        <name>Mg(2+)</name>
        <dbReference type="ChEBI" id="CHEBI:18420"/>
    </ligand>
</feature>
<comment type="function">
    <text evidence="7">Exhibits a very high intrinsic GTPase hydrolysis rate. Involved in the addition of a carboxymethylaminomethyl (cmnm) group at the wobble position (U34) of certain tRNAs, forming tRNA-cmnm(5)s(2)U34.</text>
</comment>
<protein>
    <recommendedName>
        <fullName evidence="7">tRNA modification GTPase MnmE</fullName>
        <ecNumber evidence="7">3.6.-.-</ecNumber>
    </recommendedName>
</protein>
<dbReference type="GO" id="GO:0002098">
    <property type="term" value="P:tRNA wobble uridine modification"/>
    <property type="evidence" value="ECO:0007669"/>
    <property type="project" value="TreeGrafter"/>
</dbReference>
<feature type="binding site" evidence="7">
    <location>
        <position position="22"/>
    </location>
    <ligand>
        <name>(6S)-5-formyl-5,6,7,8-tetrahydrofolate</name>
        <dbReference type="ChEBI" id="CHEBI:57457"/>
    </ligand>
</feature>
<feature type="binding site" evidence="7">
    <location>
        <position position="80"/>
    </location>
    <ligand>
        <name>(6S)-5-formyl-5,6,7,8-tetrahydrofolate</name>
        <dbReference type="ChEBI" id="CHEBI:57457"/>
    </ligand>
</feature>
<keyword evidence="5 7" id="KW-0630">Potassium</keyword>
<dbReference type="Gene3D" id="1.20.120.430">
    <property type="entry name" value="tRNA modification GTPase MnmE domain 2"/>
    <property type="match status" value="1"/>
</dbReference>